<accession>A0A4P9W7Z7</accession>
<feature type="domain" description="Origin recognition complex subunit 3 N-terminal" evidence="1">
    <location>
        <begin position="50"/>
        <end position="192"/>
    </location>
</feature>
<dbReference type="GO" id="GO:0031261">
    <property type="term" value="C:DNA replication preinitiation complex"/>
    <property type="evidence" value="ECO:0007669"/>
    <property type="project" value="TreeGrafter"/>
</dbReference>
<evidence type="ECO:0000313" key="2">
    <source>
        <dbReference type="EMBL" id="RKO88621.1"/>
    </source>
</evidence>
<dbReference type="OrthoDB" id="10265211at2759"/>
<feature type="non-terminal residue" evidence="2">
    <location>
        <position position="201"/>
    </location>
</feature>
<evidence type="ECO:0000313" key="3">
    <source>
        <dbReference type="Proteomes" id="UP000269721"/>
    </source>
</evidence>
<dbReference type="PANTHER" id="PTHR12748:SF0">
    <property type="entry name" value="ORIGIN RECOGNITION COMPLEX SUBUNIT 3"/>
    <property type="match status" value="1"/>
</dbReference>
<dbReference type="InterPro" id="IPR045667">
    <property type="entry name" value="ORC3_N"/>
</dbReference>
<keyword evidence="3" id="KW-1185">Reference proteome</keyword>
<name>A0A4P9W7Z7_9FUNG</name>
<dbReference type="Proteomes" id="UP000269721">
    <property type="component" value="Unassembled WGS sequence"/>
</dbReference>
<dbReference type="GO" id="GO:0005664">
    <property type="term" value="C:nuclear origin of replication recognition complex"/>
    <property type="evidence" value="ECO:0007669"/>
    <property type="project" value="InterPro"/>
</dbReference>
<evidence type="ECO:0000259" key="1">
    <source>
        <dbReference type="Pfam" id="PF07034"/>
    </source>
</evidence>
<dbReference type="GO" id="GO:0006270">
    <property type="term" value="P:DNA replication initiation"/>
    <property type="evidence" value="ECO:0007669"/>
    <property type="project" value="TreeGrafter"/>
</dbReference>
<gene>
    <name evidence="2" type="ORF">BDK51DRAFT_33155</name>
</gene>
<dbReference type="InterPro" id="IPR020795">
    <property type="entry name" value="ORC3"/>
</dbReference>
<protein>
    <submittedName>
        <fullName evidence="2">Origin recognition complex subunit 3 N-terminus-domain-containing protein</fullName>
    </submittedName>
</protein>
<dbReference type="GO" id="GO:0003688">
    <property type="term" value="F:DNA replication origin binding"/>
    <property type="evidence" value="ECO:0007669"/>
    <property type="project" value="TreeGrafter"/>
</dbReference>
<reference evidence="3" key="1">
    <citation type="journal article" date="2018" name="Nat. Microbiol.">
        <title>Leveraging single-cell genomics to expand the fungal tree of life.</title>
        <authorList>
            <person name="Ahrendt S.R."/>
            <person name="Quandt C.A."/>
            <person name="Ciobanu D."/>
            <person name="Clum A."/>
            <person name="Salamov A."/>
            <person name="Andreopoulos B."/>
            <person name="Cheng J.F."/>
            <person name="Woyke T."/>
            <person name="Pelin A."/>
            <person name="Henrissat B."/>
            <person name="Reynolds N.K."/>
            <person name="Benny G.L."/>
            <person name="Smith M.E."/>
            <person name="James T.Y."/>
            <person name="Grigoriev I.V."/>
        </authorList>
    </citation>
    <scope>NUCLEOTIDE SEQUENCE [LARGE SCALE GENOMIC DNA]</scope>
</reference>
<proteinExistence type="predicted"/>
<sequence length="201" mass="22447">MLTAVSQQDEDEDPWFSITTGVFHVPSGKPVAAATRRGTSRSALQAESLPTGYDLLQSGKEPIEALRRREKLLKEKWETVHSRINDLLLELNAEAIMTIVGYVNSAYHLAPETALNLASPYLEIPTALVFAGINIPDHESLYTQMITSIVESGHAVARLDRRDCMTLSATVQHMIEQFMELERELTDDEDQEGEMVPKPVQ</sequence>
<dbReference type="EMBL" id="KZ996596">
    <property type="protein sequence ID" value="RKO88621.1"/>
    <property type="molecule type" value="Genomic_DNA"/>
</dbReference>
<dbReference type="PANTHER" id="PTHR12748">
    <property type="entry name" value="ORIGIN RECOGNITION COMPLEX SUBUNIT 3"/>
    <property type="match status" value="1"/>
</dbReference>
<dbReference type="Pfam" id="PF07034">
    <property type="entry name" value="ORC3_N"/>
    <property type="match status" value="1"/>
</dbReference>
<dbReference type="AlphaFoldDB" id="A0A4P9W7Z7"/>
<dbReference type="GO" id="GO:0005656">
    <property type="term" value="C:nuclear pre-replicative complex"/>
    <property type="evidence" value="ECO:0007669"/>
    <property type="project" value="TreeGrafter"/>
</dbReference>
<organism evidence="2 3">
    <name type="scientific">Blyttiomyces helicus</name>
    <dbReference type="NCBI Taxonomy" id="388810"/>
    <lineage>
        <taxon>Eukaryota</taxon>
        <taxon>Fungi</taxon>
        <taxon>Fungi incertae sedis</taxon>
        <taxon>Chytridiomycota</taxon>
        <taxon>Chytridiomycota incertae sedis</taxon>
        <taxon>Chytridiomycetes</taxon>
        <taxon>Chytridiomycetes incertae sedis</taxon>
        <taxon>Blyttiomyces</taxon>
    </lineage>
</organism>